<dbReference type="Proteomes" id="UP000724584">
    <property type="component" value="Unassembled WGS sequence"/>
</dbReference>
<gene>
    <name evidence="1" type="ORF">F5144DRAFT_593646</name>
</gene>
<proteinExistence type="predicted"/>
<protein>
    <submittedName>
        <fullName evidence="1">Uncharacterized protein</fullName>
    </submittedName>
</protein>
<evidence type="ECO:0000313" key="2">
    <source>
        <dbReference type="Proteomes" id="UP000724584"/>
    </source>
</evidence>
<accession>A0ACB7P086</accession>
<name>A0ACB7P086_9PEZI</name>
<keyword evidence="2" id="KW-1185">Reference proteome</keyword>
<organism evidence="1 2">
    <name type="scientific">Chaetomium tenue</name>
    <dbReference type="NCBI Taxonomy" id="1854479"/>
    <lineage>
        <taxon>Eukaryota</taxon>
        <taxon>Fungi</taxon>
        <taxon>Dikarya</taxon>
        <taxon>Ascomycota</taxon>
        <taxon>Pezizomycotina</taxon>
        <taxon>Sordariomycetes</taxon>
        <taxon>Sordariomycetidae</taxon>
        <taxon>Sordariales</taxon>
        <taxon>Chaetomiaceae</taxon>
        <taxon>Chaetomium</taxon>
    </lineage>
</organism>
<evidence type="ECO:0000313" key="1">
    <source>
        <dbReference type="EMBL" id="KAH6627418.1"/>
    </source>
</evidence>
<comment type="caution">
    <text evidence="1">The sequence shown here is derived from an EMBL/GenBank/DDBJ whole genome shotgun (WGS) entry which is preliminary data.</text>
</comment>
<dbReference type="EMBL" id="JAGIZQ010000005">
    <property type="protein sequence ID" value="KAH6627418.1"/>
    <property type="molecule type" value="Genomic_DNA"/>
</dbReference>
<reference evidence="1 2" key="1">
    <citation type="journal article" date="2021" name="Nat. Commun.">
        <title>Genetic determinants of endophytism in the Arabidopsis root mycobiome.</title>
        <authorList>
            <person name="Mesny F."/>
            <person name="Miyauchi S."/>
            <person name="Thiergart T."/>
            <person name="Pickel B."/>
            <person name="Atanasova L."/>
            <person name="Karlsson M."/>
            <person name="Huettel B."/>
            <person name="Barry K.W."/>
            <person name="Haridas S."/>
            <person name="Chen C."/>
            <person name="Bauer D."/>
            <person name="Andreopoulos W."/>
            <person name="Pangilinan J."/>
            <person name="LaButti K."/>
            <person name="Riley R."/>
            <person name="Lipzen A."/>
            <person name="Clum A."/>
            <person name="Drula E."/>
            <person name="Henrissat B."/>
            <person name="Kohler A."/>
            <person name="Grigoriev I.V."/>
            <person name="Martin F.M."/>
            <person name="Hacquard S."/>
        </authorList>
    </citation>
    <scope>NUCLEOTIDE SEQUENCE [LARGE SCALE GENOMIC DNA]</scope>
    <source>
        <strain evidence="1 2">MPI-SDFR-AT-0079</strain>
    </source>
</reference>
<sequence>MGAGNGPIRGSAAGEQLGDRLAGQAGWQDDLRTGRGIGSTDQAECAGWPASIAQAEAEPAASSSQMDHRWTREKSQRWMQAHMHHTW</sequence>